<dbReference type="InterPro" id="IPR004105">
    <property type="entry name" value="CheA-like_dim"/>
</dbReference>
<evidence type="ECO:0000256" key="9">
    <source>
        <dbReference type="SAM" id="Coils"/>
    </source>
</evidence>
<feature type="modified residue" description="Phosphohistidine" evidence="7">
    <location>
        <position position="643"/>
    </location>
</feature>
<dbReference type="InterPro" id="IPR005467">
    <property type="entry name" value="His_kinase_dom"/>
</dbReference>
<keyword evidence="3 8" id="KW-0597">Phosphoprotein</keyword>
<feature type="modified residue" description="4-aspartylphosphate" evidence="8">
    <location>
        <position position="1881"/>
    </location>
</feature>
<feature type="modified residue" description="Phosphohistidine" evidence="7">
    <location>
        <position position="861"/>
    </location>
</feature>
<keyword evidence="9" id="KW-0175">Coiled coil</keyword>
<dbReference type="Pfam" id="PF02518">
    <property type="entry name" value="HATPase_c"/>
    <property type="match status" value="1"/>
</dbReference>
<dbReference type="SMART" id="SM00073">
    <property type="entry name" value="HPT"/>
    <property type="match status" value="3"/>
</dbReference>
<protein>
    <recommendedName>
        <fullName evidence="2">histidine kinase</fullName>
        <ecNumber evidence="2">2.7.13.3</ecNumber>
    </recommendedName>
</protein>
<feature type="domain" description="HPt" evidence="14">
    <location>
        <begin position="817"/>
        <end position="918"/>
    </location>
</feature>
<dbReference type="InterPro" id="IPR003594">
    <property type="entry name" value="HATPase_dom"/>
</dbReference>
<feature type="coiled-coil region" evidence="9">
    <location>
        <begin position="1381"/>
        <end position="1415"/>
    </location>
</feature>
<dbReference type="Proteomes" id="UP001165395">
    <property type="component" value="Unassembled WGS sequence"/>
</dbReference>
<dbReference type="Pfam" id="PF00072">
    <property type="entry name" value="Response_reg"/>
    <property type="match status" value="1"/>
</dbReference>
<feature type="domain" description="Histidine kinase" evidence="11">
    <location>
        <begin position="1473"/>
        <end position="1673"/>
    </location>
</feature>
<dbReference type="SMART" id="SM01231">
    <property type="entry name" value="H-kinase_dim"/>
    <property type="match status" value="1"/>
</dbReference>
<dbReference type="Gene3D" id="2.30.30.40">
    <property type="entry name" value="SH3 Domains"/>
    <property type="match status" value="1"/>
</dbReference>
<dbReference type="InterPro" id="IPR008207">
    <property type="entry name" value="Sig_transdc_His_kin_Hpt_dom"/>
</dbReference>
<proteinExistence type="predicted"/>
<dbReference type="PANTHER" id="PTHR43395:SF8">
    <property type="entry name" value="HISTIDINE KINASE"/>
    <property type="match status" value="1"/>
</dbReference>
<dbReference type="PROSITE" id="PS50109">
    <property type="entry name" value="HIS_KIN"/>
    <property type="match status" value="1"/>
</dbReference>
<feature type="domain" description="HPt" evidence="14">
    <location>
        <begin position="596"/>
        <end position="700"/>
    </location>
</feature>
<dbReference type="SMART" id="SM00387">
    <property type="entry name" value="HATPase_c"/>
    <property type="match status" value="1"/>
</dbReference>
<keyword evidence="4" id="KW-0808">Transferase</keyword>
<evidence type="ECO:0000256" key="2">
    <source>
        <dbReference type="ARBA" id="ARBA00012438"/>
    </source>
</evidence>
<dbReference type="InterPro" id="IPR002545">
    <property type="entry name" value="CheW-lke_dom"/>
</dbReference>
<dbReference type="InterPro" id="IPR036890">
    <property type="entry name" value="HATPase_C_sf"/>
</dbReference>
<name>A0ABS8D3H9_9NEIS</name>
<dbReference type="Pfam" id="PF26379">
    <property type="entry name" value="FimL_2nd"/>
    <property type="match status" value="1"/>
</dbReference>
<evidence type="ECO:0000313" key="15">
    <source>
        <dbReference type="EMBL" id="MCB6182745.1"/>
    </source>
</evidence>
<dbReference type="EMBL" id="JAJBZT010000002">
    <property type="protein sequence ID" value="MCB6182745.1"/>
    <property type="molecule type" value="Genomic_DNA"/>
</dbReference>
<keyword evidence="5" id="KW-0418">Kinase</keyword>
<evidence type="ECO:0000256" key="1">
    <source>
        <dbReference type="ARBA" id="ARBA00000085"/>
    </source>
</evidence>
<keyword evidence="16" id="KW-1185">Reference proteome</keyword>
<feature type="domain" description="Response regulatory" evidence="12">
    <location>
        <begin position="1832"/>
        <end position="1948"/>
    </location>
</feature>
<dbReference type="SMART" id="SM00448">
    <property type="entry name" value="REC"/>
    <property type="match status" value="1"/>
</dbReference>
<dbReference type="SUPFAM" id="SSF52172">
    <property type="entry name" value="CheY-like"/>
    <property type="match status" value="1"/>
</dbReference>
<dbReference type="SMART" id="SM00260">
    <property type="entry name" value="CheW"/>
    <property type="match status" value="1"/>
</dbReference>
<reference evidence="15" key="1">
    <citation type="submission" date="2021-10" db="EMBL/GenBank/DDBJ databases">
        <title>The complete genome sequence of Leeia sp. TBRC 13508.</title>
        <authorList>
            <person name="Charoenyingcharoen P."/>
            <person name="Yukphan P."/>
        </authorList>
    </citation>
    <scope>NUCLEOTIDE SEQUENCE</scope>
    <source>
        <strain evidence="15">TBRC 13508</strain>
    </source>
</reference>
<feature type="domain" description="HPt" evidence="14">
    <location>
        <begin position="1202"/>
        <end position="1315"/>
    </location>
</feature>
<dbReference type="Gene3D" id="3.30.565.10">
    <property type="entry name" value="Histidine kinase-like ATPase, C-terminal domain"/>
    <property type="match status" value="1"/>
</dbReference>
<dbReference type="CDD" id="cd00088">
    <property type="entry name" value="HPT"/>
    <property type="match status" value="2"/>
</dbReference>
<evidence type="ECO:0000256" key="3">
    <source>
        <dbReference type="ARBA" id="ARBA00022553"/>
    </source>
</evidence>
<sequence length="1956" mass="214176">MSTIDFDVGSLIWVKAEIDSAIGLARQQVAQFSANPTDTTQLKFASTHLHQATGAIEMVGLPGLTAFAQAIEGLIASVSNGATANQVEALNLLDKALGQITEYIAALIDGAPNTTLNLFATYQALFEIRGSHQYSESDLFFPDLLIELPERLKSAQMFVGDAKEANRRLRVAYQQGLISFIRSGTSDSLTKMIQPVAELAKYQNTSALRAFWWVAASFIASLSLNARLQGAGKGLLSRLDQQMRRLVDGTPKAPEILLRQMLYFVAIAEVTNSEIEEVRSVYGLSDLLPQQTDSYQVPLVSASEVRELKSLLEQIKDTWTRVTTLQSDKLPHFVALLKQLSGQLKSDELEVLSPLFDGLQIFADGLPAGKMPSETDAMGVATALLLGETALEQYPHWDASLPEQIKHVLAKLHGELSTNSLLDEISQRAQEKLLLSQVAHEIAGSLQQIEQHLDTYFRDLNQKSTLLPVSNLMHQVDGAFMMLGAEKGSQVVRLAAEKVNLWRAEASPVQDDMEHVAEMLSAVGFYVEALQNQRADADKLLESFLGEAAPAHIVDAPLAPVELPVEKQVVHLETEEEIPVVQEQTVSVAASVGELDEPSDLDLLDIYLEEAGEILSGLSEHVLACRANPHDQDSLTTIRRSFHTLKGSGRMVGLTHLGEAAWGVEQVMNRWLQEDRPAYPELLNLIAFARQKFSAWVSALADDGKAVVDSDELNALIDAFKAWQDGPLPNVVVSEAAPAEDADSPLDAVFNDLPSLDLSFEDDLLLDEEITVSDTPAVEDSAPPALTDELPVLDIEAADIEVIEEIAEPPSEYTIGDVTISAVLYGIFVAEANKHLATLNNELEAVANGGNIQSEFTHAAHTLRGIGNTTGFVTVGHLADALEQYLLAKQVSAHSLDDQVFALVSETIAVLHGMVEAIEQFEPPVAADELIARLKATPPVTDAISLEQQLEAMDVEEPIEEISHSEEVSLDLGDIELIDEVPTLEAPVTFPDESSSEEAFTASEEALSFDLSDEETEEDDDALALPVNDLLLQAAEFTPEVSSDFVSDIQEIAEPVESTVTLLDEDSDEVDGTTEALALLEGNEEVLSIDDANELMALADEIVLDEEVASDEVATDDVALEELDAFNGLSELAPLASEAPVEYAFEEDDLVDMPIEDMLHQAMENVLAVQQEELVATSAPAAPASTIQVQMPASAVLEPEAQDEIDEQLLPVFLEEADELLPQIEETLRAWRDSPNDDAQVRQLLRDLHTLKGSARMAGAMRLGELTHSFETRVQQAAQIALLDDALFDGFENELDLLNQYRDVLANPEQVVAAPEVVTTNAVGGEAAPVGGAKLQKEKQELSSAEADAQATLRVRADLIDRLVNEAGEVSIARARIDSEVRGLKQSLFELTDNVNRLRSQLRELEIQAESQMQSRLSILSEGDEAFDPLEFDRFTRLQELTRLLAESVNDVATVQHNLLKNVADSEAALIAQSRQTRDLQQSLMRIRTVPLSTLTDRMYRIVRQTAKDLGKKVNLEIRGARMEIDRSVLEKMTSPFEHLLRNAVDHGLEKREDRLAAGKPDIGEILIEARQEGNEMILTLSDDGAGIDVAKVKAKAIDQGWIQADDVRPDHELLELIFRAGLSTADALTQVSGRGIGMDVVKSEIESLGGRVNVASNRGQGTAFTMRLPLTLAVTQTVLVNVGAHQYAIPSGLVEQVQELKVDALNRCYAEKGIEWQGQMYPFWYLPRLLGDEATMPELARYNTVVLLKSANRRVAIHVDSLTRNQEVVVKNIGPQLARVIGVSGATVLGSGQIVLIINPVELMVHADRLSKVDAVVETYAPQPVIQQQPHILVVDDSLTVRKITSRFLERQGFAVMTAKDGVDALQQIEDHQPDVMLVDIEMPRMDGFELTRNVRGNALTKDIPIIIISSRTAEKHRKVAEDLGVNRFLGKPYQEDELLAEIQHYLNLKAEALA</sequence>
<dbReference type="InterPro" id="IPR001789">
    <property type="entry name" value="Sig_transdc_resp-reg_receiver"/>
</dbReference>
<evidence type="ECO:0000313" key="16">
    <source>
        <dbReference type="Proteomes" id="UP001165395"/>
    </source>
</evidence>
<dbReference type="InterPro" id="IPR058661">
    <property type="entry name" value="FimL_2nd"/>
</dbReference>
<evidence type="ECO:0000256" key="8">
    <source>
        <dbReference type="PROSITE-ProRule" id="PRU00169"/>
    </source>
</evidence>
<dbReference type="PRINTS" id="PR00344">
    <property type="entry name" value="BCTRLSENSOR"/>
</dbReference>
<keyword evidence="6" id="KW-0902">Two-component regulatory system</keyword>
<dbReference type="Gene3D" id="3.40.50.2300">
    <property type="match status" value="1"/>
</dbReference>
<organism evidence="15 16">
    <name type="scientific">Leeia speluncae</name>
    <dbReference type="NCBI Taxonomy" id="2884804"/>
    <lineage>
        <taxon>Bacteria</taxon>
        <taxon>Pseudomonadati</taxon>
        <taxon>Pseudomonadota</taxon>
        <taxon>Betaproteobacteria</taxon>
        <taxon>Neisseriales</taxon>
        <taxon>Leeiaceae</taxon>
        <taxon>Leeia</taxon>
    </lineage>
</organism>
<evidence type="ECO:0000259" key="12">
    <source>
        <dbReference type="PROSITE" id="PS50110"/>
    </source>
</evidence>
<evidence type="ECO:0000256" key="7">
    <source>
        <dbReference type="PROSITE-ProRule" id="PRU00110"/>
    </source>
</evidence>
<dbReference type="CDD" id="cd17546">
    <property type="entry name" value="REC_hyHK_CKI1_RcsC-like"/>
    <property type="match status" value="1"/>
</dbReference>
<accession>A0ABS8D3H9</accession>
<evidence type="ECO:0000256" key="5">
    <source>
        <dbReference type="ARBA" id="ARBA00022777"/>
    </source>
</evidence>
<dbReference type="InterPro" id="IPR004358">
    <property type="entry name" value="Sig_transdc_His_kin-like_C"/>
</dbReference>
<evidence type="ECO:0000259" key="11">
    <source>
        <dbReference type="PROSITE" id="PS50109"/>
    </source>
</evidence>
<dbReference type="PROSITE" id="PS50894">
    <property type="entry name" value="HPT"/>
    <property type="match status" value="3"/>
</dbReference>
<evidence type="ECO:0000256" key="6">
    <source>
        <dbReference type="ARBA" id="ARBA00023012"/>
    </source>
</evidence>
<comment type="catalytic activity">
    <reaction evidence="1">
        <text>ATP + protein L-histidine = ADP + protein N-phospho-L-histidine.</text>
        <dbReference type="EC" id="2.7.13.3"/>
    </reaction>
</comment>
<feature type="domain" description="CheW-like" evidence="13">
    <location>
        <begin position="1675"/>
        <end position="1810"/>
    </location>
</feature>
<dbReference type="SUPFAM" id="SSF47226">
    <property type="entry name" value="Histidine-containing phosphotransfer domain, HPT domain"/>
    <property type="match status" value="5"/>
</dbReference>
<dbReference type="RefSeq" id="WP_227178792.1">
    <property type="nucleotide sequence ID" value="NZ_JAJBZT010000002.1"/>
</dbReference>
<dbReference type="SUPFAM" id="SSF50341">
    <property type="entry name" value="CheW-like"/>
    <property type="match status" value="1"/>
</dbReference>
<comment type="caution">
    <text evidence="15">The sequence shown here is derived from an EMBL/GenBank/DDBJ whole genome shotgun (WGS) entry which is preliminary data.</text>
</comment>
<dbReference type="InterPro" id="IPR011006">
    <property type="entry name" value="CheY-like_superfamily"/>
</dbReference>
<evidence type="ECO:0000256" key="4">
    <source>
        <dbReference type="ARBA" id="ARBA00022679"/>
    </source>
</evidence>
<dbReference type="PANTHER" id="PTHR43395">
    <property type="entry name" value="SENSOR HISTIDINE KINASE CHEA"/>
    <property type="match status" value="1"/>
</dbReference>
<dbReference type="Pfam" id="PF01627">
    <property type="entry name" value="Hpt"/>
    <property type="match status" value="3"/>
</dbReference>
<dbReference type="EC" id="2.7.13.3" evidence="2"/>
<evidence type="ECO:0000259" key="14">
    <source>
        <dbReference type="PROSITE" id="PS50894"/>
    </source>
</evidence>
<dbReference type="PROSITE" id="PS50110">
    <property type="entry name" value="RESPONSE_REGULATORY"/>
    <property type="match status" value="1"/>
</dbReference>
<dbReference type="PROSITE" id="PS50851">
    <property type="entry name" value="CHEW"/>
    <property type="match status" value="1"/>
</dbReference>
<dbReference type="SUPFAM" id="SSF55874">
    <property type="entry name" value="ATPase domain of HSP90 chaperone/DNA topoisomerase II/histidine kinase"/>
    <property type="match status" value="1"/>
</dbReference>
<dbReference type="InterPro" id="IPR036641">
    <property type="entry name" value="HPT_dom_sf"/>
</dbReference>
<dbReference type="InterPro" id="IPR051315">
    <property type="entry name" value="Bact_Chemotaxis_CheA"/>
</dbReference>
<dbReference type="Gene3D" id="1.20.120.160">
    <property type="entry name" value="HPT domain"/>
    <property type="match status" value="4"/>
</dbReference>
<feature type="modified residue" description="Phosphohistidine" evidence="7">
    <location>
        <position position="1249"/>
    </location>
</feature>
<evidence type="ECO:0000256" key="10">
    <source>
        <dbReference type="SAM" id="MobiDB-lite"/>
    </source>
</evidence>
<feature type="region of interest" description="Disordered" evidence="10">
    <location>
        <begin position="988"/>
        <end position="1013"/>
    </location>
</feature>
<dbReference type="Pfam" id="PF01584">
    <property type="entry name" value="CheW"/>
    <property type="match status" value="1"/>
</dbReference>
<gene>
    <name evidence="15" type="ORF">LIN78_04145</name>
</gene>
<dbReference type="InterPro" id="IPR036061">
    <property type="entry name" value="CheW-like_dom_sf"/>
</dbReference>
<evidence type="ECO:0000259" key="13">
    <source>
        <dbReference type="PROSITE" id="PS50851"/>
    </source>
</evidence>
<feature type="compositionally biased region" description="Low complexity" evidence="10">
    <location>
        <begin position="997"/>
        <end position="1010"/>
    </location>
</feature>